<evidence type="ECO:0000256" key="13">
    <source>
        <dbReference type="ARBA" id="ARBA00022723"/>
    </source>
</evidence>
<reference evidence="27" key="1">
    <citation type="journal article" date="2014" name="Mitochondrial DNA">
        <title>The complete mitochondrial genome of Poratrioza sinica (Insecta: Hemiptera: Psyllidae).</title>
        <authorList>
            <person name="Zhang Q.L."/>
            <person name="Guo Z.L."/>
            <person name="Yuan M.L."/>
        </authorList>
    </citation>
    <scope>NUCLEOTIDE SEQUENCE</scope>
</reference>
<keyword evidence="12 24" id="KW-0812">Transmembrane</keyword>
<dbReference type="CDD" id="cd01663">
    <property type="entry name" value="Cyt_c_Oxidase_I"/>
    <property type="match status" value="1"/>
</dbReference>
<feature type="transmembrane region" description="Helical" evidence="25">
    <location>
        <begin position="302"/>
        <end position="325"/>
    </location>
</feature>
<keyword evidence="14 24" id="KW-0999">Mitochondrion inner membrane</keyword>
<feature type="domain" description="Cytochrome oxidase subunit I profile" evidence="26">
    <location>
        <begin position="1"/>
        <end position="510"/>
    </location>
</feature>
<dbReference type="InterPro" id="IPR033944">
    <property type="entry name" value="Cyt_c_oxase_su1_dom"/>
</dbReference>
<feature type="transmembrane region" description="Helical" evidence="25">
    <location>
        <begin position="56"/>
        <end position="81"/>
    </location>
</feature>
<dbReference type="PROSITE" id="PS00077">
    <property type="entry name" value="COX1_CUB"/>
    <property type="match status" value="1"/>
</dbReference>
<evidence type="ECO:0000256" key="21">
    <source>
        <dbReference type="ARBA" id="ARBA00023128"/>
    </source>
</evidence>
<evidence type="ECO:0000256" key="2">
    <source>
        <dbReference type="ARBA" id="ARBA00001971"/>
    </source>
</evidence>
<dbReference type="GO" id="GO:0005743">
    <property type="term" value="C:mitochondrial inner membrane"/>
    <property type="evidence" value="ECO:0007669"/>
    <property type="project" value="UniProtKB-SubCell"/>
</dbReference>
<keyword evidence="10 24" id="KW-0349">Heme</keyword>
<dbReference type="FunFam" id="1.20.210.10:FF:000001">
    <property type="entry name" value="Cytochrome c oxidase subunit 1"/>
    <property type="match status" value="1"/>
</dbReference>
<feature type="transmembrane region" description="Helical" evidence="25">
    <location>
        <begin position="12"/>
        <end position="36"/>
    </location>
</feature>
<gene>
    <name evidence="27" type="primary">cox1</name>
</gene>
<dbReference type="UniPathway" id="UPA00705"/>
<evidence type="ECO:0000256" key="24">
    <source>
        <dbReference type="RuleBase" id="RU000369"/>
    </source>
</evidence>
<comment type="pathway">
    <text evidence="4 24">Energy metabolism; oxidative phosphorylation.</text>
</comment>
<comment type="catalytic activity">
    <reaction evidence="23">
        <text>4 Fe(II)-[cytochrome c] + O2 + 8 H(+)(in) = 4 Fe(III)-[cytochrome c] + 2 H2O + 4 H(+)(out)</text>
        <dbReference type="Rhea" id="RHEA:11436"/>
        <dbReference type="Rhea" id="RHEA-COMP:10350"/>
        <dbReference type="Rhea" id="RHEA-COMP:14399"/>
        <dbReference type="ChEBI" id="CHEBI:15377"/>
        <dbReference type="ChEBI" id="CHEBI:15378"/>
        <dbReference type="ChEBI" id="CHEBI:15379"/>
        <dbReference type="ChEBI" id="CHEBI:29033"/>
        <dbReference type="ChEBI" id="CHEBI:29034"/>
        <dbReference type="EC" id="7.1.1.9"/>
    </reaction>
    <physiologicalReaction direction="left-to-right" evidence="23">
        <dbReference type="Rhea" id="RHEA:11437"/>
    </physiologicalReaction>
</comment>
<evidence type="ECO:0000256" key="22">
    <source>
        <dbReference type="ARBA" id="ARBA00023136"/>
    </source>
</evidence>
<dbReference type="InterPro" id="IPR023615">
    <property type="entry name" value="Cyt_c_Oxase_su1_BS"/>
</dbReference>
<feature type="transmembrane region" description="Helical" evidence="25">
    <location>
        <begin position="408"/>
        <end position="426"/>
    </location>
</feature>
<dbReference type="InterPro" id="IPR000883">
    <property type="entry name" value="Cyt_C_Oxase_1"/>
</dbReference>
<comment type="subcellular location">
    <subcellularLocation>
        <location evidence="3 24">Mitochondrion inner membrane</location>
        <topology evidence="3 24">Multi-pass membrane protein</topology>
    </subcellularLocation>
</comment>
<dbReference type="GO" id="GO:0004129">
    <property type="term" value="F:cytochrome-c oxidase activity"/>
    <property type="evidence" value="ECO:0007669"/>
    <property type="project" value="UniProtKB-EC"/>
</dbReference>
<feature type="transmembrane region" description="Helical" evidence="25">
    <location>
        <begin position="182"/>
        <end position="209"/>
    </location>
</feature>
<keyword evidence="22 24" id="KW-0472">Membrane</keyword>
<evidence type="ECO:0000256" key="9">
    <source>
        <dbReference type="ARBA" id="ARBA00022448"/>
    </source>
</evidence>
<comment type="function">
    <text evidence="24">Component of the cytochrome c oxidase, the last enzyme in the mitochondrial electron transport chain which drives oxidative phosphorylation. The respiratory chain contains 3 multisubunit complexes succinate dehydrogenase (complex II, CII), ubiquinol-cytochrome c oxidoreductase (cytochrome b-c1 complex, complex III, CIII) and cytochrome c oxidase (complex IV, CIV), that cooperate to transfer electrons derived from NADH and succinate to molecular oxygen, creating an electrochemical gradient over the inner membrane that drives transmembrane transport and the ATP synthase. Cytochrome c oxidase is the component of the respiratory chain that catalyzes the reduction of oxygen to water. Electrons originating from reduced cytochrome c in the intermembrane space (IMS) are transferred via the dinuclear copper A center (CU(A)) of subunit 2 and heme A of subunit 1 to the active site in subunit 1, a binuclear center (BNC) formed by heme A3 and copper B (CU(B)). The BNC reduces molecular oxygen to 2 water molecules using 4 electrons from cytochrome c in the IMS and 4 protons from the mitochondrial matrix.</text>
</comment>
<feature type="transmembrane region" description="Helical" evidence="25">
    <location>
        <begin position="265"/>
        <end position="290"/>
    </location>
</feature>
<evidence type="ECO:0000256" key="17">
    <source>
        <dbReference type="ARBA" id="ARBA00022982"/>
    </source>
</evidence>
<dbReference type="GO" id="GO:0045277">
    <property type="term" value="C:respiratory chain complex IV"/>
    <property type="evidence" value="ECO:0007669"/>
    <property type="project" value="InterPro"/>
</dbReference>
<evidence type="ECO:0000256" key="15">
    <source>
        <dbReference type="ARBA" id="ARBA00022842"/>
    </source>
</evidence>
<feature type="transmembrane region" description="Helical" evidence="25">
    <location>
        <begin position="229"/>
        <end position="253"/>
    </location>
</feature>
<dbReference type="GO" id="GO:0046872">
    <property type="term" value="F:metal ion binding"/>
    <property type="evidence" value="ECO:0007669"/>
    <property type="project" value="UniProtKB-KW"/>
</dbReference>
<dbReference type="SUPFAM" id="SSF81442">
    <property type="entry name" value="Cytochrome c oxidase subunit I-like"/>
    <property type="match status" value="1"/>
</dbReference>
<feature type="transmembrane region" description="Helical" evidence="25">
    <location>
        <begin position="446"/>
        <end position="472"/>
    </location>
</feature>
<protein>
    <recommendedName>
        <fullName evidence="8 24">Cytochrome c oxidase subunit 1</fullName>
        <ecNumber evidence="7 24">7.1.1.9</ecNumber>
    </recommendedName>
</protein>
<dbReference type="InterPro" id="IPR036927">
    <property type="entry name" value="Cyt_c_oxase-like_su1_sf"/>
</dbReference>
<evidence type="ECO:0000256" key="10">
    <source>
        <dbReference type="ARBA" id="ARBA00022617"/>
    </source>
</evidence>
<dbReference type="Pfam" id="PF00115">
    <property type="entry name" value="COX1"/>
    <property type="match status" value="1"/>
</dbReference>
<feature type="transmembrane region" description="Helical" evidence="25">
    <location>
        <begin position="378"/>
        <end position="396"/>
    </location>
</feature>
<dbReference type="EMBL" id="KJ650081">
    <property type="protein sequence ID" value="AID54940.1"/>
    <property type="molecule type" value="Genomic_DNA"/>
</dbReference>
<dbReference type="Gene3D" id="1.20.210.10">
    <property type="entry name" value="Cytochrome c oxidase-like, subunit I domain"/>
    <property type="match status" value="1"/>
</dbReference>
<keyword evidence="9 24" id="KW-0813">Transport</keyword>
<evidence type="ECO:0000256" key="23">
    <source>
        <dbReference type="ARBA" id="ARBA00049512"/>
    </source>
</evidence>
<keyword evidence="20 24" id="KW-0186">Copper</keyword>
<evidence type="ECO:0000256" key="8">
    <source>
        <dbReference type="ARBA" id="ARBA00015947"/>
    </source>
</evidence>
<dbReference type="PRINTS" id="PR01165">
    <property type="entry name" value="CYCOXIDASEI"/>
</dbReference>
<dbReference type="InterPro" id="IPR023616">
    <property type="entry name" value="Cyt_c_oxase-like_su1_dom"/>
</dbReference>
<evidence type="ECO:0000256" key="4">
    <source>
        <dbReference type="ARBA" id="ARBA00004673"/>
    </source>
</evidence>
<reference evidence="27" key="2">
    <citation type="submission" date="2014-04" db="EMBL/GenBank/DDBJ databases">
        <authorList>
            <person name="Yuan M.-L."/>
            <person name="Zhang Q.-L."/>
        </authorList>
    </citation>
    <scope>NUCLEOTIDE SEQUENCE</scope>
</reference>
<dbReference type="GO" id="GO:0006123">
    <property type="term" value="P:mitochondrial electron transport, cytochrome c to oxygen"/>
    <property type="evidence" value="ECO:0007669"/>
    <property type="project" value="TreeGrafter"/>
</dbReference>
<keyword evidence="18 25" id="KW-1133">Transmembrane helix</keyword>
<evidence type="ECO:0000256" key="6">
    <source>
        <dbReference type="ARBA" id="ARBA00011164"/>
    </source>
</evidence>
<comment type="similarity">
    <text evidence="5 24">Belongs to the heme-copper respiratory oxidase family.</text>
</comment>
<name>A0A068EVP8_9HEMI</name>
<keyword evidence="15" id="KW-0460">Magnesium</keyword>
<evidence type="ECO:0000256" key="14">
    <source>
        <dbReference type="ARBA" id="ARBA00022792"/>
    </source>
</evidence>
<feature type="transmembrane region" description="Helical" evidence="25">
    <location>
        <begin position="145"/>
        <end position="170"/>
    </location>
</feature>
<dbReference type="GeneID" id="19908968"/>
<dbReference type="GO" id="GO:0020037">
    <property type="term" value="F:heme binding"/>
    <property type="evidence" value="ECO:0007669"/>
    <property type="project" value="InterPro"/>
</dbReference>
<dbReference type="GO" id="GO:0015990">
    <property type="term" value="P:electron transport coupled proton transport"/>
    <property type="evidence" value="ECO:0007669"/>
    <property type="project" value="TreeGrafter"/>
</dbReference>
<keyword evidence="16" id="KW-1278">Translocase</keyword>
<accession>A0A068EVP8</accession>
<comment type="cofactor">
    <cofactor evidence="1">
        <name>Cu cation</name>
        <dbReference type="ChEBI" id="CHEBI:23378"/>
    </cofactor>
</comment>
<evidence type="ECO:0000313" key="27">
    <source>
        <dbReference type="EMBL" id="AID54940.1"/>
    </source>
</evidence>
<dbReference type="RefSeq" id="YP_009048849.1">
    <property type="nucleotide sequence ID" value="NC_024577.1"/>
</dbReference>
<evidence type="ECO:0000256" key="16">
    <source>
        <dbReference type="ARBA" id="ARBA00022967"/>
    </source>
</evidence>
<evidence type="ECO:0000256" key="5">
    <source>
        <dbReference type="ARBA" id="ARBA00009578"/>
    </source>
</evidence>
<comment type="subunit">
    <text evidence="6">Component of the cytochrome c oxidase (complex IV, CIV), a multisubunit enzyme composed of a catalytic core of 3 subunits and several supernumerary subunits. The complex exists as a monomer or a dimer and forms supercomplexes (SCs) in the inner mitochondrial membrane with ubiquinol-cytochrome c oxidoreductase (cytochrome b-c1 complex, complex III, CIII).</text>
</comment>
<comment type="cofactor">
    <cofactor evidence="2">
        <name>heme</name>
        <dbReference type="ChEBI" id="CHEBI:30413"/>
    </cofactor>
</comment>
<dbReference type="PROSITE" id="PS50855">
    <property type="entry name" value="COX1"/>
    <property type="match status" value="1"/>
</dbReference>
<keyword evidence="17 24" id="KW-0249">Electron transport</keyword>
<feature type="transmembrane region" description="Helical" evidence="25">
    <location>
        <begin position="337"/>
        <end position="358"/>
    </location>
</feature>
<evidence type="ECO:0000256" key="25">
    <source>
        <dbReference type="SAM" id="Phobius"/>
    </source>
</evidence>
<evidence type="ECO:0000256" key="19">
    <source>
        <dbReference type="ARBA" id="ARBA00023004"/>
    </source>
</evidence>
<evidence type="ECO:0000256" key="20">
    <source>
        <dbReference type="ARBA" id="ARBA00023008"/>
    </source>
</evidence>
<evidence type="ECO:0000259" key="26">
    <source>
        <dbReference type="PROSITE" id="PS50855"/>
    </source>
</evidence>
<geneLocation type="mitochondrion" evidence="27"/>
<evidence type="ECO:0000256" key="12">
    <source>
        <dbReference type="ARBA" id="ARBA00022692"/>
    </source>
</evidence>
<keyword evidence="19 24" id="KW-0408">Iron</keyword>
<dbReference type="PANTHER" id="PTHR10422:SF18">
    <property type="entry name" value="CYTOCHROME C OXIDASE SUBUNIT 1"/>
    <property type="match status" value="1"/>
</dbReference>
<dbReference type="CTD" id="4512"/>
<sequence length="512" mass="57230">MTMMWLTSTNHSTIGILYFMFGIWSGLIGLSLSMIIRLELSQSSPLLLNDQIYNTIVTAHAFIMIFFMTMPILIGGFGNWLIPLMIGAPDMAFPRLNNLSFWLLIPSLYLLIMSSLIDQGVGTGWTVYPPLSNSVFHSGYSVDMAIFSLHLAGISSILGAINFITTIINMRTCMCTLEKMPLFVWSVLITAVLLLLALPVLAGAITMLLTDRNLNTSFFDPAGGGDPILYQHLFWFFGHPEVYILILPGFGLISHITTQESGKISAFGTLGMIYAMMAVGVLGFIVWAHHMFTVGMDVDSRAYFTSATMIIAVPTGIKIFSWLATIYGMKMSFSPSIIWSLGFIFLFTLGGLTGVILANSSIDIILHDTYYVVAHFHYVLSMGAVFAIIASFINWYPLMSGVVMNKTLLKSQFLSTFIGVNLTFFPQHFLGLMGMPRRYSNYPDLLTFWNIISSLGSMISLISVILFIIIIWESLYYKRTVLFNANFMSIEWMQNFPPIEHSYSEIPSILVK</sequence>
<evidence type="ECO:0000256" key="3">
    <source>
        <dbReference type="ARBA" id="ARBA00004448"/>
    </source>
</evidence>
<evidence type="ECO:0000256" key="18">
    <source>
        <dbReference type="ARBA" id="ARBA00022989"/>
    </source>
</evidence>
<proteinExistence type="inferred from homology"/>
<keyword evidence="13 24" id="KW-0479">Metal-binding</keyword>
<evidence type="ECO:0000256" key="1">
    <source>
        <dbReference type="ARBA" id="ARBA00001935"/>
    </source>
</evidence>
<feature type="transmembrane region" description="Helical" evidence="25">
    <location>
        <begin position="101"/>
        <end position="125"/>
    </location>
</feature>
<dbReference type="AlphaFoldDB" id="A0A068EVP8"/>
<dbReference type="EC" id="7.1.1.9" evidence="7 24"/>
<organism evidence="27">
    <name type="scientific">Paratrioza sinica</name>
    <dbReference type="NCBI Taxonomy" id="1511640"/>
    <lineage>
        <taxon>Eukaryota</taxon>
        <taxon>Metazoa</taxon>
        <taxon>Ecdysozoa</taxon>
        <taxon>Arthropoda</taxon>
        <taxon>Hexapoda</taxon>
        <taxon>Insecta</taxon>
        <taxon>Pterygota</taxon>
        <taxon>Neoptera</taxon>
        <taxon>Paraneoptera</taxon>
        <taxon>Hemiptera</taxon>
        <taxon>Sternorrhyncha</taxon>
        <taxon>Psylloidea</taxon>
        <taxon>Triozidae</taxon>
        <taxon>Paratrioza</taxon>
    </lineage>
</organism>
<evidence type="ECO:0000256" key="7">
    <source>
        <dbReference type="ARBA" id="ARBA00012949"/>
    </source>
</evidence>
<keyword evidence="21 24" id="KW-0496">Mitochondrion</keyword>
<keyword evidence="11 24" id="KW-0679">Respiratory chain</keyword>
<evidence type="ECO:0000256" key="11">
    <source>
        <dbReference type="ARBA" id="ARBA00022660"/>
    </source>
</evidence>
<dbReference type="PANTHER" id="PTHR10422">
    <property type="entry name" value="CYTOCHROME C OXIDASE SUBUNIT 1"/>
    <property type="match status" value="1"/>
</dbReference>